<keyword evidence="8" id="KW-1185">Reference proteome</keyword>
<feature type="transmembrane region" description="Helical" evidence="6">
    <location>
        <begin position="370"/>
        <end position="391"/>
    </location>
</feature>
<dbReference type="RefSeq" id="WP_096356691.1">
    <property type="nucleotide sequence ID" value="NZ_AP014946.1"/>
</dbReference>
<dbReference type="KEGG" id="vgo:GJW-30_1_03010"/>
<feature type="transmembrane region" description="Helical" evidence="6">
    <location>
        <begin position="301"/>
        <end position="323"/>
    </location>
</feature>
<evidence type="ECO:0000313" key="7">
    <source>
        <dbReference type="EMBL" id="BAT60467.1"/>
    </source>
</evidence>
<evidence type="ECO:0000256" key="1">
    <source>
        <dbReference type="ARBA" id="ARBA00004651"/>
    </source>
</evidence>
<dbReference type="Pfam" id="PF01943">
    <property type="entry name" value="Polysacc_synt"/>
    <property type="match status" value="1"/>
</dbReference>
<accession>A0A0S3PX57</accession>
<feature type="transmembrane region" description="Helical" evidence="6">
    <location>
        <begin position="229"/>
        <end position="253"/>
    </location>
</feature>
<evidence type="ECO:0000256" key="2">
    <source>
        <dbReference type="ARBA" id="ARBA00022475"/>
    </source>
</evidence>
<evidence type="ECO:0000256" key="3">
    <source>
        <dbReference type="ARBA" id="ARBA00022692"/>
    </source>
</evidence>
<gene>
    <name evidence="7" type="ORF">GJW-30_1_03010</name>
</gene>
<feature type="transmembrane region" description="Helical" evidence="6">
    <location>
        <begin position="259"/>
        <end position="281"/>
    </location>
</feature>
<organism evidence="7 8">
    <name type="scientific">Variibacter gotjawalensis</name>
    <dbReference type="NCBI Taxonomy" id="1333996"/>
    <lineage>
        <taxon>Bacteria</taxon>
        <taxon>Pseudomonadati</taxon>
        <taxon>Pseudomonadota</taxon>
        <taxon>Alphaproteobacteria</taxon>
        <taxon>Hyphomicrobiales</taxon>
        <taxon>Nitrobacteraceae</taxon>
        <taxon>Variibacter</taxon>
    </lineage>
</organism>
<name>A0A0S3PX57_9BRAD</name>
<dbReference type="PANTHER" id="PTHR30250">
    <property type="entry name" value="PST FAMILY PREDICTED COLANIC ACID TRANSPORTER"/>
    <property type="match status" value="1"/>
</dbReference>
<protein>
    <submittedName>
        <fullName evidence="7">Polysaccharide biosynthesis protein</fullName>
    </submittedName>
</protein>
<feature type="transmembrane region" description="Helical" evidence="6">
    <location>
        <begin position="188"/>
        <end position="208"/>
    </location>
</feature>
<feature type="transmembrane region" description="Helical" evidence="6">
    <location>
        <begin position="397"/>
        <end position="419"/>
    </location>
</feature>
<reference evidence="7 8" key="1">
    <citation type="submission" date="2015-08" db="EMBL/GenBank/DDBJ databases">
        <title>Investigation of the bacterial diversity of lava forest soil.</title>
        <authorList>
            <person name="Lee J.S."/>
        </authorList>
    </citation>
    <scope>NUCLEOTIDE SEQUENCE [LARGE SCALE GENOMIC DNA]</scope>
    <source>
        <strain evidence="7 8">GJW-30</strain>
    </source>
</reference>
<evidence type="ECO:0000313" key="8">
    <source>
        <dbReference type="Proteomes" id="UP000236884"/>
    </source>
</evidence>
<sequence>MATTTVVRTGLRATVVQGVTWAWSNAWLWSAGSQALTSGLSLITSIIAARMLGVDRFGDFVLMQAGVQVLVGLQSQLISSPMAIIAGERKRSRHYFGAITRAILIMALLIGAAAAAYSFTLNRPGGHTALALASFIFAAGIVVQDATKRILFALERPRSAFLCELLRQILFFGFLVIAYWRFGASTEMLLVCIGLSMIIAAWPLLLFLRKSLRGDLRRAIAFRHWKLGSWLMLVVLVSMAHEQFVTIFAGAWIGEQAAAGLRSAQVLLGPMLVFMSSLENIVPRRAAGHFRSRGEAALSGYLWRILWWSELPVILVCLGIIVYARELLVLFFGQSFATFAPVVSIIAMGPPIILARELASTYLRATGQTFGIFIAFTASSIATLAVIYPLVGQFSETGAAMAINVGHGVSTIFVIAAALKARRAIRSA</sequence>
<evidence type="ECO:0000256" key="5">
    <source>
        <dbReference type="ARBA" id="ARBA00023136"/>
    </source>
</evidence>
<comment type="subcellular location">
    <subcellularLocation>
        <location evidence="1">Cell membrane</location>
        <topology evidence="1">Multi-pass membrane protein</topology>
    </subcellularLocation>
</comment>
<dbReference type="Proteomes" id="UP000236884">
    <property type="component" value="Chromosome"/>
</dbReference>
<keyword evidence="3 6" id="KW-0812">Transmembrane</keyword>
<keyword evidence="2" id="KW-1003">Cell membrane</keyword>
<dbReference type="EMBL" id="AP014946">
    <property type="protein sequence ID" value="BAT60467.1"/>
    <property type="molecule type" value="Genomic_DNA"/>
</dbReference>
<dbReference type="PANTHER" id="PTHR30250:SF11">
    <property type="entry name" value="O-ANTIGEN TRANSPORTER-RELATED"/>
    <property type="match status" value="1"/>
</dbReference>
<feature type="transmembrane region" description="Helical" evidence="6">
    <location>
        <begin position="98"/>
        <end position="119"/>
    </location>
</feature>
<feature type="transmembrane region" description="Helical" evidence="6">
    <location>
        <begin position="125"/>
        <end position="144"/>
    </location>
</feature>
<evidence type="ECO:0000256" key="6">
    <source>
        <dbReference type="SAM" id="Phobius"/>
    </source>
</evidence>
<dbReference type="InterPro" id="IPR002797">
    <property type="entry name" value="Polysacc_synth"/>
</dbReference>
<dbReference type="GO" id="GO:0005886">
    <property type="term" value="C:plasma membrane"/>
    <property type="evidence" value="ECO:0007669"/>
    <property type="project" value="UniProtKB-SubCell"/>
</dbReference>
<feature type="transmembrane region" description="Helical" evidence="6">
    <location>
        <begin position="165"/>
        <end position="182"/>
    </location>
</feature>
<keyword evidence="4 6" id="KW-1133">Transmembrane helix</keyword>
<dbReference type="InterPro" id="IPR050833">
    <property type="entry name" value="Poly_Biosynth_Transport"/>
</dbReference>
<evidence type="ECO:0000256" key="4">
    <source>
        <dbReference type="ARBA" id="ARBA00022989"/>
    </source>
</evidence>
<proteinExistence type="predicted"/>
<dbReference type="AlphaFoldDB" id="A0A0S3PX57"/>
<keyword evidence="5 6" id="KW-0472">Membrane</keyword>
<feature type="transmembrane region" description="Helical" evidence="6">
    <location>
        <begin position="329"/>
        <end position="349"/>
    </location>
</feature>